<comment type="caution">
    <text evidence="1">The sequence shown here is derived from an EMBL/GenBank/DDBJ whole genome shotgun (WGS) entry which is preliminary data.</text>
</comment>
<sequence>MINALCKFEEWEMAIDAFRLMGLEGIESSSFTLVSMALVCSNLGGSDGLRLGKQVHGYSLRFNDRKTFTNNSLMAMYPKLGQVKDSEIVFEVFAERDMISWNTMISALAQKWPEIHAFVLRNGDLIANSFVTSALVDMYCNCKQVESGRRLFDDALKRRLGLWLCVLPCCAALSTLDVAVGSALVDMFAKCGCISLARKIFYGMPTRNVISWNVILMAYGMHGKGEEALKLSMDMLSDRSRNRDLKPNEVTFTATFAACSYSGMVDLGRNLFYKIKEDYGIEPIEDHYACIIDLLGQAGQLKEAYKLINSMPPVYGKLGAWSSMLGACCWVHQNVELFHYKISTKV</sequence>
<reference evidence="2" key="1">
    <citation type="journal article" date="2023" name="Nat. Plants">
        <title>Single-cell RNA sequencing provides a high-resolution roadmap for understanding the multicellular compartmentation of specialized metabolism.</title>
        <authorList>
            <person name="Sun S."/>
            <person name="Shen X."/>
            <person name="Li Y."/>
            <person name="Li Y."/>
            <person name="Wang S."/>
            <person name="Li R."/>
            <person name="Zhang H."/>
            <person name="Shen G."/>
            <person name="Guo B."/>
            <person name="Wei J."/>
            <person name="Xu J."/>
            <person name="St-Pierre B."/>
            <person name="Chen S."/>
            <person name="Sun C."/>
        </authorList>
    </citation>
    <scope>NUCLEOTIDE SEQUENCE [LARGE SCALE GENOMIC DNA]</scope>
</reference>
<evidence type="ECO:0000313" key="2">
    <source>
        <dbReference type="Proteomes" id="UP001060085"/>
    </source>
</evidence>
<name>A0ACC0AIK9_CATRO</name>
<organism evidence="1 2">
    <name type="scientific">Catharanthus roseus</name>
    <name type="common">Madagascar periwinkle</name>
    <name type="synonym">Vinca rosea</name>
    <dbReference type="NCBI Taxonomy" id="4058"/>
    <lineage>
        <taxon>Eukaryota</taxon>
        <taxon>Viridiplantae</taxon>
        <taxon>Streptophyta</taxon>
        <taxon>Embryophyta</taxon>
        <taxon>Tracheophyta</taxon>
        <taxon>Spermatophyta</taxon>
        <taxon>Magnoliopsida</taxon>
        <taxon>eudicotyledons</taxon>
        <taxon>Gunneridae</taxon>
        <taxon>Pentapetalae</taxon>
        <taxon>asterids</taxon>
        <taxon>lamiids</taxon>
        <taxon>Gentianales</taxon>
        <taxon>Apocynaceae</taxon>
        <taxon>Rauvolfioideae</taxon>
        <taxon>Vinceae</taxon>
        <taxon>Catharanthinae</taxon>
        <taxon>Catharanthus</taxon>
    </lineage>
</organism>
<dbReference type="Proteomes" id="UP001060085">
    <property type="component" value="Linkage Group LG06"/>
</dbReference>
<dbReference type="EMBL" id="CM044706">
    <property type="protein sequence ID" value="KAI5659838.1"/>
    <property type="molecule type" value="Genomic_DNA"/>
</dbReference>
<gene>
    <name evidence="1" type="ORF">M9H77_28631</name>
</gene>
<keyword evidence="2" id="KW-1185">Reference proteome</keyword>
<proteinExistence type="predicted"/>
<evidence type="ECO:0000313" key="1">
    <source>
        <dbReference type="EMBL" id="KAI5659838.1"/>
    </source>
</evidence>
<protein>
    <submittedName>
        <fullName evidence="1">Uncharacterized protein</fullName>
    </submittedName>
</protein>
<accession>A0ACC0AIK9</accession>